<feature type="region of interest" description="Disordered" evidence="1">
    <location>
        <begin position="79"/>
        <end position="100"/>
    </location>
</feature>
<protein>
    <recommendedName>
        <fullName evidence="5">Transmembrane protein</fullName>
    </recommendedName>
</protein>
<accession>A0ABP0RVW0</accession>
<name>A0ABP0RVW0_9DINO</name>
<keyword evidence="4" id="KW-1185">Reference proteome</keyword>
<sequence>MGRFRGATFLIVGGGLCFAPSFVPLVSSSYRSYRLPSGQSARAQDGPSTFPGAGVPLALVGTAALMAALSSIGELFSKEAKTKGRKTKKDTSQKTQVARTTQVARRAEEAKAAELPFRCVCCTLSEI</sequence>
<reference evidence="3 4" key="1">
    <citation type="submission" date="2024-02" db="EMBL/GenBank/DDBJ databases">
        <authorList>
            <person name="Chen Y."/>
            <person name="Shah S."/>
            <person name="Dougan E. K."/>
            <person name="Thang M."/>
            <person name="Chan C."/>
        </authorList>
    </citation>
    <scope>NUCLEOTIDE SEQUENCE [LARGE SCALE GENOMIC DNA]</scope>
</reference>
<evidence type="ECO:0000256" key="1">
    <source>
        <dbReference type="SAM" id="MobiDB-lite"/>
    </source>
</evidence>
<evidence type="ECO:0000313" key="4">
    <source>
        <dbReference type="Proteomes" id="UP001642484"/>
    </source>
</evidence>
<evidence type="ECO:0008006" key="5">
    <source>
        <dbReference type="Google" id="ProtNLM"/>
    </source>
</evidence>
<dbReference type="Proteomes" id="UP001642484">
    <property type="component" value="Unassembled WGS sequence"/>
</dbReference>
<organism evidence="3 4">
    <name type="scientific">Durusdinium trenchii</name>
    <dbReference type="NCBI Taxonomy" id="1381693"/>
    <lineage>
        <taxon>Eukaryota</taxon>
        <taxon>Sar</taxon>
        <taxon>Alveolata</taxon>
        <taxon>Dinophyceae</taxon>
        <taxon>Suessiales</taxon>
        <taxon>Symbiodiniaceae</taxon>
        <taxon>Durusdinium</taxon>
    </lineage>
</organism>
<evidence type="ECO:0000256" key="2">
    <source>
        <dbReference type="SAM" id="Phobius"/>
    </source>
</evidence>
<keyword evidence="2" id="KW-1133">Transmembrane helix</keyword>
<feature type="transmembrane region" description="Helical" evidence="2">
    <location>
        <begin position="52"/>
        <end position="76"/>
    </location>
</feature>
<keyword evidence="2" id="KW-0472">Membrane</keyword>
<proteinExistence type="predicted"/>
<dbReference type="EMBL" id="CAXAMN010026506">
    <property type="protein sequence ID" value="CAK9103555.1"/>
    <property type="molecule type" value="Genomic_DNA"/>
</dbReference>
<comment type="caution">
    <text evidence="3">The sequence shown here is derived from an EMBL/GenBank/DDBJ whole genome shotgun (WGS) entry which is preliminary data.</text>
</comment>
<keyword evidence="2" id="KW-0812">Transmembrane</keyword>
<evidence type="ECO:0000313" key="3">
    <source>
        <dbReference type="EMBL" id="CAK9103555.1"/>
    </source>
</evidence>
<gene>
    <name evidence="3" type="ORF">CCMP2556_LOCUS48621</name>
</gene>